<organism evidence="2 3">
    <name type="scientific">Paspalum notatum var. saurae</name>
    <dbReference type="NCBI Taxonomy" id="547442"/>
    <lineage>
        <taxon>Eukaryota</taxon>
        <taxon>Viridiplantae</taxon>
        <taxon>Streptophyta</taxon>
        <taxon>Embryophyta</taxon>
        <taxon>Tracheophyta</taxon>
        <taxon>Spermatophyta</taxon>
        <taxon>Magnoliopsida</taxon>
        <taxon>Liliopsida</taxon>
        <taxon>Poales</taxon>
        <taxon>Poaceae</taxon>
        <taxon>PACMAD clade</taxon>
        <taxon>Panicoideae</taxon>
        <taxon>Andropogonodae</taxon>
        <taxon>Paspaleae</taxon>
        <taxon>Paspalinae</taxon>
        <taxon>Paspalum</taxon>
    </lineage>
</organism>
<reference evidence="2 3" key="1">
    <citation type="submission" date="2024-02" db="EMBL/GenBank/DDBJ databases">
        <title>High-quality chromosome-scale genome assembly of Pensacola bahiagrass (Paspalum notatum Flugge var. saurae).</title>
        <authorList>
            <person name="Vega J.M."/>
            <person name="Podio M."/>
            <person name="Orjuela J."/>
            <person name="Siena L.A."/>
            <person name="Pessino S.C."/>
            <person name="Combes M.C."/>
            <person name="Mariac C."/>
            <person name="Albertini E."/>
            <person name="Pupilli F."/>
            <person name="Ortiz J.P.A."/>
            <person name="Leblanc O."/>
        </authorList>
    </citation>
    <scope>NUCLEOTIDE SEQUENCE [LARGE SCALE GENOMIC DNA]</scope>
    <source>
        <strain evidence="2">R1</strain>
        <tissue evidence="2">Leaf</tissue>
    </source>
</reference>
<keyword evidence="3" id="KW-1185">Reference proteome</keyword>
<gene>
    <name evidence="2" type="ORF">U9M48_025662</name>
</gene>
<proteinExistence type="predicted"/>
<dbReference type="EMBL" id="CP144749">
    <property type="protein sequence ID" value="WVZ77848.1"/>
    <property type="molecule type" value="Genomic_DNA"/>
</dbReference>
<protein>
    <submittedName>
        <fullName evidence="2">Uncharacterized protein</fullName>
    </submittedName>
</protein>
<name>A0AAQ3WXK5_PASNO</name>
<evidence type="ECO:0000313" key="2">
    <source>
        <dbReference type="EMBL" id="WVZ77848.1"/>
    </source>
</evidence>
<dbReference type="Proteomes" id="UP001341281">
    <property type="component" value="Chromosome 05"/>
</dbReference>
<accession>A0AAQ3WXK5</accession>
<feature type="region of interest" description="Disordered" evidence="1">
    <location>
        <begin position="1"/>
        <end position="22"/>
    </location>
</feature>
<evidence type="ECO:0000313" key="3">
    <source>
        <dbReference type="Proteomes" id="UP001341281"/>
    </source>
</evidence>
<sequence>MVPKAHIIQSYHRRQGQGLGNNNISRKWRLEKYSNNFGVTRKERDHRCVVVDLGPCVLAADRKSKALEDANGVAV</sequence>
<evidence type="ECO:0000256" key="1">
    <source>
        <dbReference type="SAM" id="MobiDB-lite"/>
    </source>
</evidence>
<dbReference type="AlphaFoldDB" id="A0AAQ3WXK5"/>